<evidence type="ECO:0000313" key="1">
    <source>
        <dbReference type="EMBL" id="KAF8422332.1"/>
    </source>
</evidence>
<name>A0AAD4BEE2_BOLED</name>
<evidence type="ECO:0000313" key="3">
    <source>
        <dbReference type="Proteomes" id="UP001194468"/>
    </source>
</evidence>
<reference evidence="1" key="1">
    <citation type="submission" date="2019-10" db="EMBL/GenBank/DDBJ databases">
        <authorList>
            <consortium name="DOE Joint Genome Institute"/>
            <person name="Kuo A."/>
            <person name="Miyauchi S."/>
            <person name="Kiss E."/>
            <person name="Drula E."/>
            <person name="Kohler A."/>
            <person name="Sanchez-Garcia M."/>
            <person name="Andreopoulos B."/>
            <person name="Barry K.W."/>
            <person name="Bonito G."/>
            <person name="Buee M."/>
            <person name="Carver A."/>
            <person name="Chen C."/>
            <person name="Cichocki N."/>
            <person name="Clum A."/>
            <person name="Culley D."/>
            <person name="Crous P.W."/>
            <person name="Fauchery L."/>
            <person name="Girlanda M."/>
            <person name="Hayes R."/>
            <person name="Keri Z."/>
            <person name="LaButti K."/>
            <person name="Lipzen A."/>
            <person name="Lombard V."/>
            <person name="Magnuson J."/>
            <person name="Maillard F."/>
            <person name="Morin E."/>
            <person name="Murat C."/>
            <person name="Nolan M."/>
            <person name="Ohm R."/>
            <person name="Pangilinan J."/>
            <person name="Pereira M."/>
            <person name="Perotto S."/>
            <person name="Peter M."/>
            <person name="Riley R."/>
            <person name="Sitrit Y."/>
            <person name="Stielow B."/>
            <person name="Szollosi G."/>
            <person name="Zifcakova L."/>
            <person name="Stursova M."/>
            <person name="Spatafora J.W."/>
            <person name="Tedersoo L."/>
            <person name="Vaario L.-M."/>
            <person name="Yamada A."/>
            <person name="Yan M."/>
            <person name="Wang P."/>
            <person name="Xu J."/>
            <person name="Bruns T."/>
            <person name="Baldrian P."/>
            <person name="Vilgalys R."/>
            <person name="Henrissat B."/>
            <person name="Grigoriev I.V."/>
            <person name="Hibbett D."/>
            <person name="Nagy L.G."/>
            <person name="Martin F.M."/>
        </authorList>
    </citation>
    <scope>NUCLEOTIDE SEQUENCE</scope>
    <source>
        <strain evidence="1">BED1</strain>
    </source>
</reference>
<protein>
    <submittedName>
        <fullName evidence="1">Uncharacterized protein</fullName>
    </submittedName>
</protein>
<comment type="caution">
    <text evidence="1">The sequence shown here is derived from an EMBL/GenBank/DDBJ whole genome shotgun (WGS) entry which is preliminary data.</text>
</comment>
<sequence length="232" mass="26389">MNLVHPFERHPEEREPVASSLLGFNNMFIGLDARRGQENEHRVRAAAQVHTLVLLTGLNVPKHRWVIVEPLRNRLHQPSQLDISRDFDSLISFTDELPVVQDLYIYRVFHQTMVLTKSLHVKVLMQTTPEQVGVDTGERFTLIHLSFGSLPSLSIPTKSSTSVLCRLEPGTPSASWMKEIYQAGICHTAAARVEARVPARSAVRAMLDFPEDFLDHTLCRYPAVDWWCVDIQ</sequence>
<proteinExistence type="predicted"/>
<dbReference type="Proteomes" id="UP001194468">
    <property type="component" value="Unassembled WGS sequence"/>
</dbReference>
<keyword evidence="3" id="KW-1185">Reference proteome</keyword>
<dbReference type="EMBL" id="WHUW01000126">
    <property type="protein sequence ID" value="KAF8422332.1"/>
    <property type="molecule type" value="Genomic_DNA"/>
</dbReference>
<gene>
    <name evidence="1" type="ORF">L210DRAFT_3654118</name>
    <name evidence="2" type="ORF">L210DRAFT_3654122</name>
</gene>
<evidence type="ECO:0000313" key="2">
    <source>
        <dbReference type="EMBL" id="KAF8422337.1"/>
    </source>
</evidence>
<reference evidence="1" key="2">
    <citation type="journal article" date="2020" name="Nat. Commun.">
        <title>Large-scale genome sequencing of mycorrhizal fungi provides insights into the early evolution of symbiotic traits.</title>
        <authorList>
            <person name="Miyauchi S."/>
            <person name="Kiss E."/>
            <person name="Kuo A."/>
            <person name="Drula E."/>
            <person name="Kohler A."/>
            <person name="Sanchez-Garcia M."/>
            <person name="Morin E."/>
            <person name="Andreopoulos B."/>
            <person name="Barry K.W."/>
            <person name="Bonito G."/>
            <person name="Buee M."/>
            <person name="Carver A."/>
            <person name="Chen C."/>
            <person name="Cichocki N."/>
            <person name="Clum A."/>
            <person name="Culley D."/>
            <person name="Crous P.W."/>
            <person name="Fauchery L."/>
            <person name="Girlanda M."/>
            <person name="Hayes R.D."/>
            <person name="Keri Z."/>
            <person name="LaButti K."/>
            <person name="Lipzen A."/>
            <person name="Lombard V."/>
            <person name="Magnuson J."/>
            <person name="Maillard F."/>
            <person name="Murat C."/>
            <person name="Nolan M."/>
            <person name="Ohm R.A."/>
            <person name="Pangilinan J."/>
            <person name="Pereira M.F."/>
            <person name="Perotto S."/>
            <person name="Peter M."/>
            <person name="Pfister S."/>
            <person name="Riley R."/>
            <person name="Sitrit Y."/>
            <person name="Stielow J.B."/>
            <person name="Szollosi G."/>
            <person name="Zifcakova L."/>
            <person name="Stursova M."/>
            <person name="Spatafora J.W."/>
            <person name="Tedersoo L."/>
            <person name="Vaario L.M."/>
            <person name="Yamada A."/>
            <person name="Yan M."/>
            <person name="Wang P."/>
            <person name="Xu J."/>
            <person name="Bruns T."/>
            <person name="Baldrian P."/>
            <person name="Vilgalys R."/>
            <person name="Dunand C."/>
            <person name="Henrissat B."/>
            <person name="Grigoriev I.V."/>
            <person name="Hibbett D."/>
            <person name="Nagy L.G."/>
            <person name="Martin F.M."/>
        </authorList>
    </citation>
    <scope>NUCLEOTIDE SEQUENCE</scope>
    <source>
        <strain evidence="1">BED1</strain>
    </source>
</reference>
<dbReference type="AlphaFoldDB" id="A0AAD4BEE2"/>
<accession>A0AAD4BEE2</accession>
<organism evidence="1 3">
    <name type="scientific">Boletus edulis BED1</name>
    <dbReference type="NCBI Taxonomy" id="1328754"/>
    <lineage>
        <taxon>Eukaryota</taxon>
        <taxon>Fungi</taxon>
        <taxon>Dikarya</taxon>
        <taxon>Basidiomycota</taxon>
        <taxon>Agaricomycotina</taxon>
        <taxon>Agaricomycetes</taxon>
        <taxon>Agaricomycetidae</taxon>
        <taxon>Boletales</taxon>
        <taxon>Boletineae</taxon>
        <taxon>Boletaceae</taxon>
        <taxon>Boletoideae</taxon>
        <taxon>Boletus</taxon>
    </lineage>
</organism>
<dbReference type="EMBL" id="WHUW01000126">
    <property type="protein sequence ID" value="KAF8422337.1"/>
    <property type="molecule type" value="Genomic_DNA"/>
</dbReference>